<feature type="compositionally biased region" description="Polar residues" evidence="1">
    <location>
        <begin position="133"/>
        <end position="143"/>
    </location>
</feature>
<evidence type="ECO:0000313" key="2">
    <source>
        <dbReference type="EMBL" id="GIX91528.1"/>
    </source>
</evidence>
<dbReference type="AlphaFoldDB" id="A0AAV4P3E8"/>
<name>A0AAV4P3E8_CAEEX</name>
<dbReference type="EMBL" id="BPLR01021588">
    <property type="protein sequence ID" value="GIX91528.1"/>
    <property type="molecule type" value="Genomic_DNA"/>
</dbReference>
<organism evidence="2 3">
    <name type="scientific">Caerostris extrusa</name>
    <name type="common">Bark spider</name>
    <name type="synonym">Caerostris bankana</name>
    <dbReference type="NCBI Taxonomy" id="172846"/>
    <lineage>
        <taxon>Eukaryota</taxon>
        <taxon>Metazoa</taxon>
        <taxon>Ecdysozoa</taxon>
        <taxon>Arthropoda</taxon>
        <taxon>Chelicerata</taxon>
        <taxon>Arachnida</taxon>
        <taxon>Araneae</taxon>
        <taxon>Araneomorphae</taxon>
        <taxon>Entelegynae</taxon>
        <taxon>Araneoidea</taxon>
        <taxon>Araneidae</taxon>
        <taxon>Caerostris</taxon>
    </lineage>
</organism>
<comment type="caution">
    <text evidence="2">The sequence shown here is derived from an EMBL/GenBank/DDBJ whole genome shotgun (WGS) entry which is preliminary data.</text>
</comment>
<evidence type="ECO:0000313" key="3">
    <source>
        <dbReference type="Proteomes" id="UP001054945"/>
    </source>
</evidence>
<dbReference type="Proteomes" id="UP001054945">
    <property type="component" value="Unassembled WGS sequence"/>
</dbReference>
<accession>A0AAV4P3E8</accession>
<reference evidence="2 3" key="1">
    <citation type="submission" date="2021-06" db="EMBL/GenBank/DDBJ databases">
        <title>Caerostris extrusa draft genome.</title>
        <authorList>
            <person name="Kono N."/>
            <person name="Arakawa K."/>
        </authorList>
    </citation>
    <scope>NUCLEOTIDE SEQUENCE [LARGE SCALE GENOMIC DNA]</scope>
</reference>
<feature type="compositionally biased region" description="Basic and acidic residues" evidence="1">
    <location>
        <begin position="115"/>
        <end position="126"/>
    </location>
</feature>
<feature type="region of interest" description="Disordered" evidence="1">
    <location>
        <begin position="93"/>
        <end position="143"/>
    </location>
</feature>
<keyword evidence="3" id="KW-1185">Reference proteome</keyword>
<gene>
    <name evidence="2" type="ORF">CEXT_755291</name>
</gene>
<feature type="compositionally biased region" description="Basic and acidic residues" evidence="1">
    <location>
        <begin position="93"/>
        <end position="108"/>
    </location>
</feature>
<proteinExistence type="predicted"/>
<protein>
    <submittedName>
        <fullName evidence="2">Uncharacterized protein</fullName>
    </submittedName>
</protein>
<sequence length="157" mass="17735">MKLFKCTTDDTAKKRFIDAEKQIPHSQTLNLLTRTLNHSLAPLPLFFPPFLLVQEESRLAKNDRVVLLIPFSTFFHVRHPEIKVPRSALNGDNLHRFAHPEVREEGKKNGVGGGERNKSRSQDKRKLGGVVISNKSSSRESLLNTGSIVTAWPSLRE</sequence>
<evidence type="ECO:0000256" key="1">
    <source>
        <dbReference type="SAM" id="MobiDB-lite"/>
    </source>
</evidence>